<name>A0A6A5F4Z0_PERFL</name>
<evidence type="ECO:0000256" key="1">
    <source>
        <dbReference type="SAM" id="MobiDB-lite"/>
    </source>
</evidence>
<dbReference type="AlphaFoldDB" id="A0A6A5F4Z0"/>
<dbReference type="InterPro" id="IPR053251">
    <property type="entry name" value="N-glycanase"/>
</dbReference>
<feature type="signal peptide" evidence="2">
    <location>
        <begin position="1"/>
        <end position="25"/>
    </location>
</feature>
<comment type="caution">
    <text evidence="3">The sequence shown here is derived from an EMBL/GenBank/DDBJ whole genome shotgun (WGS) entry which is preliminary data.</text>
</comment>
<sequence length="149" mass="16061">MALLPSKSSVLWLLVVVVTAHKSEAAGKVKLIEDGAACESRDNAISLRSSKDSSPDGPEPGDPASAFTVLTLDGEFSYQPGALRGPLIIHAFSNKSAFLECMWSSESSLTSLLEELPNSTQVLFLSLDDSALSDALWMRDQLQRVAHDR</sequence>
<keyword evidence="4" id="KW-1185">Reference proteome</keyword>
<reference evidence="3 4" key="1">
    <citation type="submission" date="2019-06" db="EMBL/GenBank/DDBJ databases">
        <title>A chromosome-scale genome assembly of the European perch, Perca fluviatilis.</title>
        <authorList>
            <person name="Roques C."/>
            <person name="Zahm M."/>
            <person name="Cabau C."/>
            <person name="Klopp C."/>
            <person name="Bouchez O."/>
            <person name="Donnadieu C."/>
            <person name="Kuhl H."/>
            <person name="Gislard M."/>
            <person name="Guendouz S."/>
            <person name="Journot L."/>
            <person name="Haffray P."/>
            <person name="Bestin A."/>
            <person name="Morvezen R."/>
            <person name="Feron R."/>
            <person name="Wen M."/>
            <person name="Jouanno E."/>
            <person name="Herpin A."/>
            <person name="Schartl M."/>
            <person name="Postlethwait J."/>
            <person name="Schaerlinger B."/>
            <person name="Chardard D."/>
            <person name="Lecocq T."/>
            <person name="Poncet C."/>
            <person name="Jaffrelo L."/>
            <person name="Lampietro C."/>
            <person name="Guiguen Y."/>
        </authorList>
    </citation>
    <scope>NUCLEOTIDE SEQUENCE [LARGE SCALE GENOMIC DNA]</scope>
    <source>
        <tissue evidence="3">Blood</tissue>
    </source>
</reference>
<feature type="region of interest" description="Disordered" evidence="1">
    <location>
        <begin position="43"/>
        <end position="64"/>
    </location>
</feature>
<evidence type="ECO:0000313" key="4">
    <source>
        <dbReference type="Proteomes" id="UP000465112"/>
    </source>
</evidence>
<gene>
    <name evidence="3" type="ORF">PFLUV_G00089680</name>
</gene>
<evidence type="ECO:0000313" key="3">
    <source>
        <dbReference type="EMBL" id="KAF1388390.1"/>
    </source>
</evidence>
<organism evidence="3 4">
    <name type="scientific">Perca fluviatilis</name>
    <name type="common">European perch</name>
    <dbReference type="NCBI Taxonomy" id="8168"/>
    <lineage>
        <taxon>Eukaryota</taxon>
        <taxon>Metazoa</taxon>
        <taxon>Chordata</taxon>
        <taxon>Craniata</taxon>
        <taxon>Vertebrata</taxon>
        <taxon>Euteleostomi</taxon>
        <taxon>Actinopterygii</taxon>
        <taxon>Neopterygii</taxon>
        <taxon>Teleostei</taxon>
        <taxon>Neoteleostei</taxon>
        <taxon>Acanthomorphata</taxon>
        <taxon>Eupercaria</taxon>
        <taxon>Perciformes</taxon>
        <taxon>Percoidei</taxon>
        <taxon>Percidae</taxon>
        <taxon>Percinae</taxon>
        <taxon>Perca</taxon>
    </lineage>
</organism>
<dbReference type="EMBL" id="VHII01000007">
    <property type="protein sequence ID" value="KAF1388390.1"/>
    <property type="molecule type" value="Genomic_DNA"/>
</dbReference>
<dbReference type="Proteomes" id="UP000465112">
    <property type="component" value="Chromosome 7"/>
</dbReference>
<accession>A0A6A5F4Z0</accession>
<keyword evidence="2" id="KW-0732">Signal</keyword>
<dbReference type="PANTHER" id="PTHR39319:SF1">
    <property type="entry name" value="SI:DKEY-256H2.1"/>
    <property type="match status" value="1"/>
</dbReference>
<dbReference type="PANTHER" id="PTHR39319">
    <property type="entry name" value="SI:DKEY-256H2.1"/>
    <property type="match status" value="1"/>
</dbReference>
<evidence type="ECO:0000256" key="2">
    <source>
        <dbReference type="SAM" id="SignalP"/>
    </source>
</evidence>
<proteinExistence type="predicted"/>
<protein>
    <submittedName>
        <fullName evidence="3">Uncharacterized protein</fullName>
    </submittedName>
</protein>
<feature type="chain" id="PRO_5025597821" evidence="2">
    <location>
        <begin position="26"/>
        <end position="149"/>
    </location>
</feature>